<name>A0A842HQC0_9BURK</name>
<keyword evidence="2" id="KW-1185">Reference proteome</keyword>
<evidence type="ECO:0000313" key="1">
    <source>
        <dbReference type="EMBL" id="MBC2770527.1"/>
    </source>
</evidence>
<reference evidence="1 2" key="1">
    <citation type="submission" date="2020-08" db="EMBL/GenBank/DDBJ databases">
        <title>Paraeoetvoesia sp. YC-7-48 draft genome sequence.</title>
        <authorList>
            <person name="Yao L."/>
        </authorList>
    </citation>
    <scope>NUCLEOTIDE SEQUENCE [LARGE SCALE GENOMIC DNA]</scope>
    <source>
        <strain evidence="2">YC-7-48</strain>
    </source>
</reference>
<sequence length="216" mass="24001">MKLTFLAVVGALFLSGCAVKYAPAERDIKAFDEPEIGALASAQVGDHLLRKGVVVEEEAILVKNMVDGILYDILPGEYQQLGYTEAERFYLPTGIVRNPFADEVQGMSVQKDKPKQICVITVFAVRSCYDADFEVIRRASSREMSFQQTLIYSGRVGNKINIGYREFSNNTARPAFNNDVEYDLSASNKIGYKGAQIEVIEADNSGITYKVLKSFK</sequence>
<comment type="caution">
    <text evidence="1">The sequence shown here is derived from an EMBL/GenBank/DDBJ whole genome shotgun (WGS) entry which is preliminary data.</text>
</comment>
<accession>A0A842HQC0</accession>
<organism evidence="1 2">
    <name type="scientific">Pusillimonas minor</name>
    <dbReference type="NCBI Taxonomy" id="2697024"/>
    <lineage>
        <taxon>Bacteria</taxon>
        <taxon>Pseudomonadati</taxon>
        <taxon>Pseudomonadota</taxon>
        <taxon>Betaproteobacteria</taxon>
        <taxon>Burkholderiales</taxon>
        <taxon>Alcaligenaceae</taxon>
        <taxon>Pusillimonas</taxon>
    </lineage>
</organism>
<protein>
    <recommendedName>
        <fullName evidence="3">Lipoprotein</fullName>
    </recommendedName>
</protein>
<evidence type="ECO:0000313" key="2">
    <source>
        <dbReference type="Proteomes" id="UP000545386"/>
    </source>
</evidence>
<dbReference type="PROSITE" id="PS51257">
    <property type="entry name" value="PROKAR_LIPOPROTEIN"/>
    <property type="match status" value="1"/>
</dbReference>
<dbReference type="Proteomes" id="UP000545386">
    <property type="component" value="Unassembled WGS sequence"/>
</dbReference>
<dbReference type="AlphaFoldDB" id="A0A842HQC0"/>
<dbReference type="EMBL" id="JACJUU010000009">
    <property type="protein sequence ID" value="MBC2770527.1"/>
    <property type="molecule type" value="Genomic_DNA"/>
</dbReference>
<proteinExistence type="predicted"/>
<evidence type="ECO:0008006" key="3">
    <source>
        <dbReference type="Google" id="ProtNLM"/>
    </source>
</evidence>
<gene>
    <name evidence="1" type="ORF">GTU67_11490</name>
</gene>
<dbReference type="RefSeq" id="WP_185780206.1">
    <property type="nucleotide sequence ID" value="NZ_JACJUU010000009.1"/>
</dbReference>